<gene>
    <name evidence="2" type="ORF">EAIL5_1532</name>
</gene>
<feature type="region of interest" description="Disordered" evidence="1">
    <location>
        <begin position="31"/>
        <end position="54"/>
    </location>
</feature>
<accession>E5B4E9</accession>
<sequence length="54" mass="5557">MPSPDYAGGICPQKRLIAAPALYRQVSNSFSASSGDINRHSGRQGVGAAGNIPD</sequence>
<name>E5B4E9_ERWAM</name>
<proteinExistence type="predicted"/>
<protein>
    <submittedName>
        <fullName evidence="2">Uncharacterized protein</fullName>
    </submittedName>
</protein>
<organism evidence="2">
    <name type="scientific">Erwinia amylovora ATCC BAA-2158</name>
    <dbReference type="NCBI Taxonomy" id="889211"/>
    <lineage>
        <taxon>Bacteria</taxon>
        <taxon>Pseudomonadati</taxon>
        <taxon>Pseudomonadota</taxon>
        <taxon>Gammaproteobacteria</taxon>
        <taxon>Enterobacterales</taxon>
        <taxon>Erwiniaceae</taxon>
        <taxon>Erwinia</taxon>
    </lineage>
</organism>
<reference evidence="2" key="1">
    <citation type="journal article" date="2011" name="J. Bacteriol.">
        <title>Genome Sequence of an Erwinia amylovora Strain with Pathogenicity Restricted to Rubus Plants.</title>
        <authorList>
            <person name="Powney R."/>
            <person name="Smits T.H."/>
            <person name="Sawbridge T."/>
            <person name="Frey B."/>
            <person name="Blom J."/>
            <person name="Frey J.E."/>
            <person name="Plummer K.M."/>
            <person name="Beer S.V."/>
            <person name="Luck J."/>
            <person name="Duffy B."/>
            <person name="Rodoni B."/>
        </authorList>
    </citation>
    <scope>NUCLEOTIDE SEQUENCE</scope>
    <source>
        <strain evidence="2">ATCC BAA-2158</strain>
    </source>
</reference>
<evidence type="ECO:0000256" key="1">
    <source>
        <dbReference type="SAM" id="MobiDB-lite"/>
    </source>
</evidence>
<dbReference type="EMBL" id="FR719190">
    <property type="protein sequence ID" value="CBX80352.1"/>
    <property type="molecule type" value="Genomic_DNA"/>
</dbReference>
<dbReference type="AlphaFoldDB" id="E5B4E9"/>
<evidence type="ECO:0000313" key="2">
    <source>
        <dbReference type="EMBL" id="CBX80352.1"/>
    </source>
</evidence>